<dbReference type="OrthoDB" id="9801098at2"/>
<dbReference type="Proteomes" id="UP000295724">
    <property type="component" value="Unassembled WGS sequence"/>
</dbReference>
<keyword evidence="3" id="KW-0203">Cytokinin biosynthesis</keyword>
<protein>
    <recommendedName>
        <fullName evidence="3">Cytokinin riboside 5'-monophosphate phosphoribohydrolase</fullName>
        <ecNumber evidence="3">3.2.2.n1</ecNumber>
    </recommendedName>
</protein>
<keyword evidence="3" id="KW-0378">Hydrolase</keyword>
<evidence type="ECO:0000256" key="2">
    <source>
        <dbReference type="ARBA" id="ARBA00006763"/>
    </source>
</evidence>
<dbReference type="InterPro" id="IPR005269">
    <property type="entry name" value="LOG"/>
</dbReference>
<comment type="catalytic activity">
    <reaction evidence="1">
        <text>AMP + H2O = D-ribose 5-phosphate + adenine</text>
        <dbReference type="Rhea" id="RHEA:20129"/>
        <dbReference type="ChEBI" id="CHEBI:15377"/>
        <dbReference type="ChEBI" id="CHEBI:16708"/>
        <dbReference type="ChEBI" id="CHEBI:78346"/>
        <dbReference type="ChEBI" id="CHEBI:456215"/>
        <dbReference type="EC" id="3.2.2.4"/>
    </reaction>
</comment>
<dbReference type="NCBIfam" id="TIGR00730">
    <property type="entry name" value="Rossman fold protein, TIGR00730 family"/>
    <property type="match status" value="1"/>
</dbReference>
<sequence length="197" mass="22095">MKNNSNQINRIAVYCSSSDHIKKEYFDQAEGLGALMAANDLDLVYGGGMVGLMGQVAKSIKNHQGHTIGVVPEALRIDGVVNTIDDELIITPDMHTRKARMIELADGFVGLAGGFGTLEEMLEVMTLKQLGYHEKPIVFLNTAGYYQNLFDMFEHIYAENFAKAEYRQLYHISDTPEAVIEYLASYQPPQLPDKWFI</sequence>
<evidence type="ECO:0000256" key="3">
    <source>
        <dbReference type="RuleBase" id="RU363015"/>
    </source>
</evidence>
<dbReference type="GO" id="GO:0008714">
    <property type="term" value="F:AMP nucleosidase activity"/>
    <property type="evidence" value="ECO:0007669"/>
    <property type="project" value="UniProtKB-EC"/>
</dbReference>
<proteinExistence type="inferred from homology"/>
<evidence type="ECO:0000256" key="1">
    <source>
        <dbReference type="ARBA" id="ARBA00000274"/>
    </source>
</evidence>
<dbReference type="SUPFAM" id="SSF102405">
    <property type="entry name" value="MCP/YpsA-like"/>
    <property type="match status" value="1"/>
</dbReference>
<dbReference type="EC" id="3.2.2.n1" evidence="3"/>
<gene>
    <name evidence="4" type="ORF">C8D91_2918</name>
</gene>
<dbReference type="InterPro" id="IPR031100">
    <property type="entry name" value="LOG_fam"/>
</dbReference>
<accession>A0A4R6XBU6</accession>
<organism evidence="4 5">
    <name type="scientific">Marinicella litoralis</name>
    <dbReference type="NCBI Taxonomy" id="644220"/>
    <lineage>
        <taxon>Bacteria</taxon>
        <taxon>Pseudomonadati</taxon>
        <taxon>Pseudomonadota</taxon>
        <taxon>Gammaproteobacteria</taxon>
        <taxon>Lysobacterales</taxon>
        <taxon>Marinicellaceae</taxon>
        <taxon>Marinicella</taxon>
    </lineage>
</organism>
<dbReference type="Gene3D" id="3.40.50.450">
    <property type="match status" value="1"/>
</dbReference>
<comment type="caution">
    <text evidence="4">The sequence shown here is derived from an EMBL/GenBank/DDBJ whole genome shotgun (WGS) entry which is preliminary data.</text>
</comment>
<dbReference type="RefSeq" id="WP_099017483.1">
    <property type="nucleotide sequence ID" value="NZ_NIHB01000001.1"/>
</dbReference>
<dbReference type="GO" id="GO:0009691">
    <property type="term" value="P:cytokinin biosynthetic process"/>
    <property type="evidence" value="ECO:0007669"/>
    <property type="project" value="UniProtKB-UniRule"/>
</dbReference>
<dbReference type="EMBL" id="SNZB01000009">
    <property type="protein sequence ID" value="TDR14647.1"/>
    <property type="molecule type" value="Genomic_DNA"/>
</dbReference>
<dbReference type="AlphaFoldDB" id="A0A4R6XBU6"/>
<evidence type="ECO:0000313" key="5">
    <source>
        <dbReference type="Proteomes" id="UP000295724"/>
    </source>
</evidence>
<keyword evidence="5" id="KW-1185">Reference proteome</keyword>
<dbReference type="PANTHER" id="PTHR31223:SF70">
    <property type="entry name" value="LOG FAMILY PROTEIN YJL055W"/>
    <property type="match status" value="1"/>
</dbReference>
<reference evidence="4 5" key="1">
    <citation type="submission" date="2019-03" db="EMBL/GenBank/DDBJ databases">
        <title>Genomic Encyclopedia of Type Strains, Phase IV (KMG-IV): sequencing the most valuable type-strain genomes for metagenomic binning, comparative biology and taxonomic classification.</title>
        <authorList>
            <person name="Goeker M."/>
        </authorList>
    </citation>
    <scope>NUCLEOTIDE SEQUENCE [LARGE SCALE GENOMIC DNA]</scope>
    <source>
        <strain evidence="4 5">DSM 25488</strain>
    </source>
</reference>
<dbReference type="Pfam" id="PF03641">
    <property type="entry name" value="Lysine_decarbox"/>
    <property type="match status" value="1"/>
</dbReference>
<comment type="similarity">
    <text evidence="2 3">Belongs to the LOG family.</text>
</comment>
<evidence type="ECO:0000313" key="4">
    <source>
        <dbReference type="EMBL" id="TDR14647.1"/>
    </source>
</evidence>
<name>A0A4R6XBU6_9GAMM</name>
<dbReference type="PANTHER" id="PTHR31223">
    <property type="entry name" value="LOG FAMILY PROTEIN YJL055W"/>
    <property type="match status" value="1"/>
</dbReference>
<dbReference type="GO" id="GO:0005829">
    <property type="term" value="C:cytosol"/>
    <property type="evidence" value="ECO:0007669"/>
    <property type="project" value="TreeGrafter"/>
</dbReference>